<evidence type="ECO:0000256" key="1">
    <source>
        <dbReference type="SAM" id="MobiDB-lite"/>
    </source>
</evidence>
<dbReference type="Proteomes" id="UP001437256">
    <property type="component" value="Unassembled WGS sequence"/>
</dbReference>
<name>A0ABR2ZL07_9AGAR</name>
<dbReference type="EMBL" id="JBBXMP010000129">
    <property type="protein sequence ID" value="KAL0061629.1"/>
    <property type="molecule type" value="Genomic_DNA"/>
</dbReference>
<dbReference type="SUPFAM" id="SSF56112">
    <property type="entry name" value="Protein kinase-like (PK-like)"/>
    <property type="match status" value="1"/>
</dbReference>
<gene>
    <name evidence="2" type="ORF">AAF712_011546</name>
</gene>
<reference evidence="2 3" key="1">
    <citation type="submission" date="2024-05" db="EMBL/GenBank/DDBJ databases">
        <title>A draft genome resource for the thread blight pathogen Marasmius tenuissimus strain MS-2.</title>
        <authorList>
            <person name="Yulfo-Soto G.E."/>
            <person name="Baruah I.K."/>
            <person name="Amoako-Attah I."/>
            <person name="Bukari Y."/>
            <person name="Meinhardt L.W."/>
            <person name="Bailey B.A."/>
            <person name="Cohen S.P."/>
        </authorList>
    </citation>
    <scope>NUCLEOTIDE SEQUENCE [LARGE SCALE GENOMIC DNA]</scope>
    <source>
        <strain evidence="2 3">MS-2</strain>
    </source>
</reference>
<proteinExistence type="predicted"/>
<feature type="region of interest" description="Disordered" evidence="1">
    <location>
        <begin position="60"/>
        <end position="89"/>
    </location>
</feature>
<accession>A0ABR2ZL07</accession>
<protein>
    <recommendedName>
        <fullName evidence="4">Protein kinase domain-containing protein</fullName>
    </recommendedName>
</protein>
<evidence type="ECO:0008006" key="4">
    <source>
        <dbReference type="Google" id="ProtNLM"/>
    </source>
</evidence>
<evidence type="ECO:0000313" key="3">
    <source>
        <dbReference type="Proteomes" id="UP001437256"/>
    </source>
</evidence>
<comment type="caution">
    <text evidence="2">The sequence shown here is derived from an EMBL/GenBank/DDBJ whole genome shotgun (WGS) entry which is preliminary data.</text>
</comment>
<organism evidence="2 3">
    <name type="scientific">Marasmius tenuissimus</name>
    <dbReference type="NCBI Taxonomy" id="585030"/>
    <lineage>
        <taxon>Eukaryota</taxon>
        <taxon>Fungi</taxon>
        <taxon>Dikarya</taxon>
        <taxon>Basidiomycota</taxon>
        <taxon>Agaricomycotina</taxon>
        <taxon>Agaricomycetes</taxon>
        <taxon>Agaricomycetidae</taxon>
        <taxon>Agaricales</taxon>
        <taxon>Marasmiineae</taxon>
        <taxon>Marasmiaceae</taxon>
        <taxon>Marasmius</taxon>
    </lineage>
</organism>
<dbReference type="Gene3D" id="1.10.510.10">
    <property type="entry name" value="Transferase(Phosphotransferase) domain 1"/>
    <property type="match status" value="1"/>
</dbReference>
<sequence length="465" mass="54596">MRSVPILDLKRKRSVDDEIEKKWVEERAARHVRLRKGEEFAFWERPEVISTLRTRGYMLHPSTEAQESEIDDSEDFKKKSAPEEASPVSLSPDLHFCLQQGRDDKLIPVMLKRISYRDSPGLNELRIASYFGSAIPRTRVNGCVPVYEVLKVEEVNERTQDTIQVMVMPYLRPFDDPQFDRVGEVMECFRQVIEGLEYLHRRFVAHRNITRRSIMMDYSKLYASDTTFHPIHISKTLDLKHDVHPICIRTESKLPVCYFIIDFSRAKAYDPRTFDGPPLEPIGDTERVFQLPEYRIGLHKYNPFAVDVYRLGLVMRTHIESYPDEFRRRFEFLEPLLDEMTSRFSWERPPMNEVKLAFGRLIDSRLVDQLHAPLSGSGPEKWKRWIANTLSGVNPVAKVILEDPVLNRDSDAGRNKEALDVFYGRARKRGMDMTDIAARWKRIVQDSDVVPEKYEFDEENMRFQY</sequence>
<keyword evidence="3" id="KW-1185">Reference proteome</keyword>
<dbReference type="InterPro" id="IPR011009">
    <property type="entry name" value="Kinase-like_dom_sf"/>
</dbReference>
<evidence type="ECO:0000313" key="2">
    <source>
        <dbReference type="EMBL" id="KAL0061629.1"/>
    </source>
</evidence>